<dbReference type="RefSeq" id="WP_093662354.1">
    <property type="nucleotide sequence ID" value="NZ_FNHI01000037.1"/>
</dbReference>
<evidence type="ECO:0000256" key="1">
    <source>
        <dbReference type="SAM" id="MobiDB-lite"/>
    </source>
</evidence>
<protein>
    <submittedName>
        <fullName evidence="2">Uncharacterized protein</fullName>
    </submittedName>
</protein>
<reference evidence="3" key="1">
    <citation type="submission" date="2016-10" db="EMBL/GenBank/DDBJ databases">
        <authorList>
            <person name="Varghese N."/>
            <person name="Submissions S."/>
        </authorList>
    </citation>
    <scope>NUCLEOTIDE SEQUENCE [LARGE SCALE GENOMIC DNA]</scope>
    <source>
        <strain evidence="3">CGMCC 4.7042</strain>
    </source>
</reference>
<feature type="region of interest" description="Disordered" evidence="1">
    <location>
        <begin position="156"/>
        <end position="229"/>
    </location>
</feature>
<evidence type="ECO:0000313" key="2">
    <source>
        <dbReference type="EMBL" id="SDN74943.1"/>
    </source>
</evidence>
<dbReference type="OrthoDB" id="4324681at2"/>
<dbReference type="AlphaFoldDB" id="A0A1H0DY39"/>
<dbReference type="GeneID" id="40834275"/>
<feature type="compositionally biased region" description="Polar residues" evidence="1">
    <location>
        <begin position="168"/>
        <end position="178"/>
    </location>
</feature>
<feature type="compositionally biased region" description="Basic and acidic residues" evidence="1">
    <location>
        <begin position="156"/>
        <end position="167"/>
    </location>
</feature>
<accession>A0A1H0DY39</accession>
<dbReference type="EMBL" id="FNHI01000037">
    <property type="protein sequence ID" value="SDN74943.1"/>
    <property type="molecule type" value="Genomic_DNA"/>
</dbReference>
<dbReference type="STRING" id="1196353.SAMN05444921_13725"/>
<name>A0A1H0DY39_9ACTN</name>
<sequence length="346" mass="37276">MTAGGLPSVTVLVDKDDHPAWTAAAHAAHEPALGRLTLDPSPANGAPAALAHDLLYALGKRLPQGGGTYGTWADSQRPAWDAVATWILTHHIRHLIVCRTDRLTHARQEQLLTLRKHCGIHLTLLWHRPAGPALRTLLEQTPHHIIDTLPQARAVLDHTGHPPDDTHSTGQQATTGPASSPDDAQWITSPAWPDGVVTDRPKRARCQGAPELTSTKTGAPPARGQSRTPPDVLAARLNTVAHPLHATALTIHAVTGADISRLALICGIDINETATAVKVHDSTAHRRCRLYPLPAWARPLIRAAGIHGQLKDRAPNSPLFPLITARDGEQLRLTATGIRYTLGHHR</sequence>
<gene>
    <name evidence="2" type="ORF">SAMN05444921_13725</name>
</gene>
<evidence type="ECO:0000313" key="3">
    <source>
        <dbReference type="Proteomes" id="UP000199063"/>
    </source>
</evidence>
<proteinExistence type="predicted"/>
<organism evidence="2 3">
    <name type="scientific">Streptomyces wuyuanensis</name>
    <dbReference type="NCBI Taxonomy" id="1196353"/>
    <lineage>
        <taxon>Bacteria</taxon>
        <taxon>Bacillati</taxon>
        <taxon>Actinomycetota</taxon>
        <taxon>Actinomycetes</taxon>
        <taxon>Kitasatosporales</taxon>
        <taxon>Streptomycetaceae</taxon>
        <taxon>Streptomyces</taxon>
    </lineage>
</organism>
<keyword evidence="3" id="KW-1185">Reference proteome</keyword>
<dbReference type="Proteomes" id="UP000199063">
    <property type="component" value="Unassembled WGS sequence"/>
</dbReference>